<reference evidence="1 2" key="1">
    <citation type="journal article" date="2019" name="Commun. Biol.">
        <title>The bagworm genome reveals a unique fibroin gene that provides high tensile strength.</title>
        <authorList>
            <person name="Kono N."/>
            <person name="Nakamura H."/>
            <person name="Ohtoshi R."/>
            <person name="Tomita M."/>
            <person name="Numata K."/>
            <person name="Arakawa K."/>
        </authorList>
    </citation>
    <scope>NUCLEOTIDE SEQUENCE [LARGE SCALE GENOMIC DNA]</scope>
</reference>
<dbReference type="AlphaFoldDB" id="A0A4C1WJI1"/>
<dbReference type="EMBL" id="BGZK01000572">
    <property type="protein sequence ID" value="GBP51000.1"/>
    <property type="molecule type" value="Genomic_DNA"/>
</dbReference>
<sequence>MYGGDSWVWQKKDESRISAVEIRLLRSTCEVSRKDRCRNSHVRDRCGLKEDVVTRVETGENKNRAKAASREGGRERRDACAGRTVELLVQFPLVTFSRHGIHISRTAKVDVIASKIERPAAK</sequence>
<organism evidence="1 2">
    <name type="scientific">Eumeta variegata</name>
    <name type="common">Bagworm moth</name>
    <name type="synonym">Eumeta japonica</name>
    <dbReference type="NCBI Taxonomy" id="151549"/>
    <lineage>
        <taxon>Eukaryota</taxon>
        <taxon>Metazoa</taxon>
        <taxon>Ecdysozoa</taxon>
        <taxon>Arthropoda</taxon>
        <taxon>Hexapoda</taxon>
        <taxon>Insecta</taxon>
        <taxon>Pterygota</taxon>
        <taxon>Neoptera</taxon>
        <taxon>Endopterygota</taxon>
        <taxon>Lepidoptera</taxon>
        <taxon>Glossata</taxon>
        <taxon>Ditrysia</taxon>
        <taxon>Tineoidea</taxon>
        <taxon>Psychidae</taxon>
        <taxon>Oiketicinae</taxon>
        <taxon>Eumeta</taxon>
    </lineage>
</organism>
<comment type="caution">
    <text evidence="1">The sequence shown here is derived from an EMBL/GenBank/DDBJ whole genome shotgun (WGS) entry which is preliminary data.</text>
</comment>
<gene>
    <name evidence="1" type="ORF">EVAR_37157_1</name>
</gene>
<protein>
    <submittedName>
        <fullName evidence="1">Uncharacterized protein</fullName>
    </submittedName>
</protein>
<name>A0A4C1WJI1_EUMVA</name>
<dbReference type="OrthoDB" id="425681at2759"/>
<dbReference type="Proteomes" id="UP000299102">
    <property type="component" value="Unassembled WGS sequence"/>
</dbReference>
<evidence type="ECO:0000313" key="2">
    <source>
        <dbReference type="Proteomes" id="UP000299102"/>
    </source>
</evidence>
<keyword evidence="2" id="KW-1185">Reference proteome</keyword>
<proteinExistence type="predicted"/>
<accession>A0A4C1WJI1</accession>
<evidence type="ECO:0000313" key="1">
    <source>
        <dbReference type="EMBL" id="GBP51000.1"/>
    </source>
</evidence>